<protein>
    <submittedName>
        <fullName evidence="1">Uncharacterized protein</fullName>
    </submittedName>
</protein>
<reference evidence="1 2" key="1">
    <citation type="journal article" date="2003" name="Genome Res.">
        <title>Comparative complete genome sequence analysis of the amino acid replacements responsible for the thermostability of Corynebacterium efficiens.</title>
        <authorList>
            <person name="Nishio Y."/>
            <person name="Nakamura Y."/>
            <person name="Kawarabayasi Y."/>
            <person name="Usuda Y."/>
            <person name="Kimura E."/>
            <person name="Sugimoto S."/>
            <person name="Matsui K."/>
            <person name="Yamagishi A."/>
            <person name="Kikuchi H."/>
            <person name="Ikeo K."/>
            <person name="Gojobori T."/>
        </authorList>
    </citation>
    <scope>NUCLEOTIDE SEQUENCE [LARGE SCALE GENOMIC DNA]</scope>
    <source>
        <strain evidence="2">DSM 44549 / YS-314 / AJ 12310 / JCM 11189 / NBRC 100395</strain>
    </source>
</reference>
<dbReference type="HOGENOM" id="CLU_129731_1_0_11"/>
<dbReference type="KEGG" id="cef:CE2097"/>
<organism evidence="1 2">
    <name type="scientific">Corynebacterium efficiens (strain DSM 44549 / YS-314 / AJ 12310 / JCM 11189 / NBRC 100395)</name>
    <dbReference type="NCBI Taxonomy" id="196164"/>
    <lineage>
        <taxon>Bacteria</taxon>
        <taxon>Bacillati</taxon>
        <taxon>Actinomycetota</taxon>
        <taxon>Actinomycetes</taxon>
        <taxon>Mycobacteriales</taxon>
        <taxon>Corynebacteriaceae</taxon>
        <taxon>Corynebacterium</taxon>
    </lineage>
</organism>
<dbReference type="EMBL" id="BA000035">
    <property type="protein sequence ID" value="BAC18907.1"/>
    <property type="molecule type" value="Genomic_DNA"/>
</dbReference>
<sequence length="166" mass="19260">MSLNRKLIPKEYRLLLPSGDFGSFEAFGLPPTIDCVFNLFGRKKPRSNLRPARGPGETVRPEDLAFLKEWVRDKPFVEAFIEPETLVNEMSVVLVDASGNFVRRRIGGPKGIDVIIKKLGVPVYDVEETGYPQRMRERIEYERILRKREEQKARREKFERGEHPGF</sequence>
<name>Q8FNP7_COREF</name>
<evidence type="ECO:0000313" key="1">
    <source>
        <dbReference type="EMBL" id="BAC18907.1"/>
    </source>
</evidence>
<proteinExistence type="predicted"/>
<evidence type="ECO:0000313" key="2">
    <source>
        <dbReference type="Proteomes" id="UP000001409"/>
    </source>
</evidence>
<dbReference type="eggNOG" id="ENOG50331DK">
    <property type="taxonomic scope" value="Bacteria"/>
</dbReference>
<keyword evidence="2" id="KW-1185">Reference proteome</keyword>
<dbReference type="STRING" id="196164.gene:10742525"/>
<dbReference type="Proteomes" id="UP000001409">
    <property type="component" value="Chromosome"/>
</dbReference>
<dbReference type="AlphaFoldDB" id="Q8FNP7"/>
<accession>Q8FNP7</accession>